<keyword evidence="2" id="KW-1185">Reference proteome</keyword>
<protein>
    <submittedName>
        <fullName evidence="1">Uncharacterized protein</fullName>
    </submittedName>
</protein>
<reference evidence="1" key="1">
    <citation type="submission" date="2022-09" db="EMBL/GenBank/DDBJ databases">
        <authorList>
            <person name="Li Y."/>
        </authorList>
    </citation>
    <scope>NUCLEOTIDE SEQUENCE</scope>
</reference>
<name>A0A9E8JXF7_9CAUD</name>
<evidence type="ECO:0000313" key="2">
    <source>
        <dbReference type="Proteomes" id="UP001164237"/>
    </source>
</evidence>
<dbReference type="EMBL" id="OP490597">
    <property type="protein sequence ID" value="UZS00375.1"/>
    <property type="molecule type" value="Genomic_DNA"/>
</dbReference>
<evidence type="ECO:0000313" key="1">
    <source>
        <dbReference type="EMBL" id="UZS00375.1"/>
    </source>
</evidence>
<sequence>MKYVIVAAKDENGNLIEYPVIFPNAINHIEMAACLCVLLAEGDDDADIAPTSAGFVNSMDVKVAPHGKSESLHGMEPLPDDGDFIRAYDYLAGDRSQASIVVAIVGGVKH</sequence>
<accession>A0A9E8JXF7</accession>
<dbReference type="Proteomes" id="UP001164237">
    <property type="component" value="Segment"/>
</dbReference>
<proteinExistence type="predicted"/>
<organism evidence="1 2">
    <name type="scientific">Serratia phage SMP</name>
    <dbReference type="NCBI Taxonomy" id="2982904"/>
    <lineage>
        <taxon>Viruses</taxon>
        <taxon>Duplodnaviria</taxon>
        <taxon>Heunggongvirae</taxon>
        <taxon>Uroviricota</taxon>
        <taxon>Caudoviricetes</taxon>
        <taxon>Lindbergviridae</taxon>
        <taxon>Myosmarvirus</taxon>
        <taxon>Myosmarvirus SMP</taxon>
    </lineage>
</organism>